<organism evidence="4 5">
    <name type="scientific">Piscinibacter koreensis</name>
    <dbReference type="NCBI Taxonomy" id="2742824"/>
    <lineage>
        <taxon>Bacteria</taxon>
        <taxon>Pseudomonadati</taxon>
        <taxon>Pseudomonadota</taxon>
        <taxon>Betaproteobacteria</taxon>
        <taxon>Burkholderiales</taxon>
        <taxon>Sphaerotilaceae</taxon>
        <taxon>Piscinibacter</taxon>
    </lineage>
</organism>
<sequence length="421" mass="45234">MGFKTLAALATLWVSSAIQAQPLTLLEAMRRAETASPNVLARQTQLAAVEGLQRQAARPLFGNPELTVEGARRRAAGVNGSATEYAVGLAQPLELGGQQARRREAAGAAVEALRAEIQDARRQARADAATRFHAIVAAERRVLLERRSTELFDSVSQAVERRRAAGEDTRLDANVAVVEAERSRNALAAAGEQLLDARSDLATLLQTSPAQLPEIVPESLESAVAEMDIGALDLSGLLQAVTDLPRLRALAAREAAARARLGVERANQIPGVTIGVSTGREGFRDGRERLTTLSVSVPLPLWNRNEAAIGQALTDVAQAELERQTGIRAAEANVRRLWLRLQSQRERVLRLQRSLLPASASNQQLAARSRQAGQIGLLDQVVVNRQALDAERELNEALSEAAATRIELENAAGRPIQGLAP</sequence>
<dbReference type="RefSeq" id="WP_176071935.1">
    <property type="nucleotide sequence ID" value="NZ_JABWMJ010000027.1"/>
</dbReference>
<comment type="similarity">
    <text evidence="1">Belongs to the outer membrane factor (OMF) (TC 1.B.17) family.</text>
</comment>
<dbReference type="Gene3D" id="1.20.1600.10">
    <property type="entry name" value="Outer membrane efflux proteins (OEP)"/>
    <property type="match status" value="1"/>
</dbReference>
<dbReference type="Pfam" id="PF02321">
    <property type="entry name" value="OEP"/>
    <property type="match status" value="1"/>
</dbReference>
<comment type="caution">
    <text evidence="4">The sequence shown here is derived from an EMBL/GenBank/DDBJ whole genome shotgun (WGS) entry which is preliminary data.</text>
</comment>
<keyword evidence="5" id="KW-1185">Reference proteome</keyword>
<dbReference type="InterPro" id="IPR003423">
    <property type="entry name" value="OMP_efflux"/>
</dbReference>
<evidence type="ECO:0000256" key="2">
    <source>
        <dbReference type="SAM" id="Coils"/>
    </source>
</evidence>
<evidence type="ECO:0000313" key="4">
    <source>
        <dbReference type="EMBL" id="NUZ09081.1"/>
    </source>
</evidence>
<gene>
    <name evidence="4" type="ORF">HQN59_25405</name>
</gene>
<dbReference type="AlphaFoldDB" id="A0A7Y6TZG0"/>
<accession>A0A7Y6TZG0</accession>
<dbReference type="SUPFAM" id="SSF56954">
    <property type="entry name" value="Outer membrane efflux proteins (OEP)"/>
    <property type="match status" value="1"/>
</dbReference>
<name>A0A7Y6TZG0_9BURK</name>
<evidence type="ECO:0000313" key="5">
    <source>
        <dbReference type="Proteomes" id="UP000529637"/>
    </source>
</evidence>
<proteinExistence type="inferred from homology"/>
<dbReference type="GO" id="GO:0015562">
    <property type="term" value="F:efflux transmembrane transporter activity"/>
    <property type="evidence" value="ECO:0007669"/>
    <property type="project" value="InterPro"/>
</dbReference>
<dbReference type="PANTHER" id="PTHR30203">
    <property type="entry name" value="OUTER MEMBRANE CATION EFFLUX PROTEIN"/>
    <property type="match status" value="1"/>
</dbReference>
<evidence type="ECO:0000256" key="3">
    <source>
        <dbReference type="SAM" id="SignalP"/>
    </source>
</evidence>
<dbReference type="InterPro" id="IPR010131">
    <property type="entry name" value="MdtP/NodT-like"/>
</dbReference>
<feature type="signal peptide" evidence="3">
    <location>
        <begin position="1"/>
        <end position="20"/>
    </location>
</feature>
<protein>
    <submittedName>
        <fullName evidence="4">TolC family protein</fullName>
    </submittedName>
</protein>
<keyword evidence="3" id="KW-0732">Signal</keyword>
<reference evidence="4 5" key="1">
    <citation type="submission" date="2020-06" db="EMBL/GenBank/DDBJ databases">
        <title>Schlegella sp. ID0723 isolated from air conditioner.</title>
        <authorList>
            <person name="Kim D.Y."/>
            <person name="Kim D.-U."/>
        </authorList>
    </citation>
    <scope>NUCLEOTIDE SEQUENCE [LARGE SCALE GENOMIC DNA]</scope>
    <source>
        <strain evidence="4 5">ID0723</strain>
    </source>
</reference>
<dbReference type="EMBL" id="JABWMJ010000027">
    <property type="protein sequence ID" value="NUZ09081.1"/>
    <property type="molecule type" value="Genomic_DNA"/>
</dbReference>
<keyword evidence="2" id="KW-0175">Coiled coil</keyword>
<feature type="coiled-coil region" evidence="2">
    <location>
        <begin position="103"/>
        <end position="130"/>
    </location>
</feature>
<feature type="chain" id="PRO_5030631582" evidence="3">
    <location>
        <begin position="21"/>
        <end position="421"/>
    </location>
</feature>
<feature type="coiled-coil region" evidence="2">
    <location>
        <begin position="387"/>
        <end position="414"/>
    </location>
</feature>
<evidence type="ECO:0000256" key="1">
    <source>
        <dbReference type="ARBA" id="ARBA00007613"/>
    </source>
</evidence>
<dbReference type="Proteomes" id="UP000529637">
    <property type="component" value="Unassembled WGS sequence"/>
</dbReference>
<dbReference type="PANTHER" id="PTHR30203:SF24">
    <property type="entry name" value="BLR4935 PROTEIN"/>
    <property type="match status" value="1"/>
</dbReference>